<dbReference type="InterPro" id="IPR029066">
    <property type="entry name" value="PLP-binding_barrel"/>
</dbReference>
<keyword evidence="5" id="KW-1185">Reference proteome</keyword>
<evidence type="ECO:0000256" key="1">
    <source>
        <dbReference type="ARBA" id="ARBA00005323"/>
    </source>
</evidence>
<keyword evidence="2" id="KW-0456">Lyase</keyword>
<evidence type="ECO:0000313" key="5">
    <source>
        <dbReference type="Proteomes" id="UP000244162"/>
    </source>
</evidence>
<accession>A0A2T5FYX4</accession>
<dbReference type="Gene3D" id="2.40.37.20">
    <property type="entry name" value="D-serine dehydratase-like domain"/>
    <property type="match status" value="1"/>
</dbReference>
<gene>
    <name evidence="4" type="ORF">CLG96_07740</name>
</gene>
<dbReference type="SUPFAM" id="SSF51419">
    <property type="entry name" value="PLP-binding barrel"/>
    <property type="match status" value="1"/>
</dbReference>
<protein>
    <submittedName>
        <fullName evidence="4">Alanine racemase</fullName>
    </submittedName>
</protein>
<dbReference type="InterPro" id="IPR051466">
    <property type="entry name" value="D-amino_acid_metab_enzyme"/>
</dbReference>
<dbReference type="Gene3D" id="3.20.20.10">
    <property type="entry name" value="Alanine racemase"/>
    <property type="match status" value="1"/>
</dbReference>
<evidence type="ECO:0000256" key="2">
    <source>
        <dbReference type="ARBA" id="ARBA00023239"/>
    </source>
</evidence>
<dbReference type="OrthoDB" id="9772497at2"/>
<comment type="similarity">
    <text evidence="1">Belongs to the DSD1 family.</text>
</comment>
<dbReference type="Pfam" id="PF14031">
    <property type="entry name" value="D-ser_dehydrat"/>
    <property type="match status" value="1"/>
</dbReference>
<dbReference type="SMART" id="SM01119">
    <property type="entry name" value="D-ser_dehydrat"/>
    <property type="match status" value="1"/>
</dbReference>
<dbReference type="InterPro" id="IPR042208">
    <property type="entry name" value="D-ser_dehydrat-like_sf"/>
</dbReference>
<dbReference type="GO" id="GO:0008721">
    <property type="term" value="F:D-serine ammonia-lyase activity"/>
    <property type="evidence" value="ECO:0007669"/>
    <property type="project" value="TreeGrafter"/>
</dbReference>
<dbReference type="Pfam" id="PF01168">
    <property type="entry name" value="Ala_racemase_N"/>
    <property type="match status" value="1"/>
</dbReference>
<dbReference type="Proteomes" id="UP000244162">
    <property type="component" value="Unassembled WGS sequence"/>
</dbReference>
<dbReference type="RefSeq" id="WP_107967323.1">
    <property type="nucleotide sequence ID" value="NZ_NWBU01000006.1"/>
</dbReference>
<dbReference type="PANTHER" id="PTHR28004:SF2">
    <property type="entry name" value="D-SERINE DEHYDRATASE"/>
    <property type="match status" value="1"/>
</dbReference>
<name>A0A2T5FYX4_9SPHN</name>
<dbReference type="EMBL" id="NWBU01000006">
    <property type="protein sequence ID" value="PTQ11810.1"/>
    <property type="molecule type" value="Genomic_DNA"/>
</dbReference>
<dbReference type="InterPro" id="IPR026956">
    <property type="entry name" value="D-ser_dehydrat-like_dom"/>
</dbReference>
<evidence type="ECO:0000313" key="4">
    <source>
        <dbReference type="EMBL" id="PTQ11810.1"/>
    </source>
</evidence>
<dbReference type="InterPro" id="IPR001608">
    <property type="entry name" value="Ala_racemase_N"/>
</dbReference>
<dbReference type="GO" id="GO:0036088">
    <property type="term" value="P:D-serine catabolic process"/>
    <property type="evidence" value="ECO:0007669"/>
    <property type="project" value="TreeGrafter"/>
</dbReference>
<dbReference type="AlphaFoldDB" id="A0A2T5FYX4"/>
<evidence type="ECO:0000259" key="3">
    <source>
        <dbReference type="SMART" id="SM01119"/>
    </source>
</evidence>
<reference evidence="4 5" key="1">
    <citation type="submission" date="2017-09" db="EMBL/GenBank/DDBJ databases">
        <title>Sphingomonas panjinensis sp.nov., isolated from oil-contaminated soil.</title>
        <authorList>
            <person name="Wang L."/>
            <person name="Chen L."/>
        </authorList>
    </citation>
    <scope>NUCLEOTIDE SEQUENCE [LARGE SCALE GENOMIC DNA]</scope>
    <source>
        <strain evidence="4 5">FW-11</strain>
    </source>
</reference>
<proteinExistence type="inferred from homology"/>
<sequence>MINISDLQTPCLLLELRKLNANLDRMAQRVDALGVRLRPHAKTAKSIDVLDRALGSGTGGITVSTLREAEYFLDHGITDILYAVAIAPAKLATAADLMRRGADLKILVESAETARIVSTEGRRAGLRYKAFVEIDSDGHRAGVRPASAELLEVADALDGVGAELSGVLTHAGSSYHCDDTAEIARIAASEREAVVRSAEFLRQAGHSCPEISLGSTPTITFASDLAGVTEARVGVYMFQDLVMAGLGVCAVEDIALSVLATIIGHRRDTGAPIIDAGWMALSRDRGTSMQKIDQGYGIVCDELGAVLPDMIVVAANQEHGIVGRRDGGMIDPSLFPVGKRLRILPNHACATAAAHDAFHVVGPDGTVEAAWPRCRGW</sequence>
<feature type="domain" description="D-serine dehydratase-like" evidence="3">
    <location>
        <begin position="255"/>
        <end position="362"/>
    </location>
</feature>
<organism evidence="4 5">
    <name type="scientific">Sphingomonas oleivorans</name>
    <dbReference type="NCBI Taxonomy" id="1735121"/>
    <lineage>
        <taxon>Bacteria</taxon>
        <taxon>Pseudomonadati</taxon>
        <taxon>Pseudomonadota</taxon>
        <taxon>Alphaproteobacteria</taxon>
        <taxon>Sphingomonadales</taxon>
        <taxon>Sphingomonadaceae</taxon>
        <taxon>Sphingomonas</taxon>
    </lineage>
</organism>
<dbReference type="PANTHER" id="PTHR28004">
    <property type="entry name" value="ZGC:162816-RELATED"/>
    <property type="match status" value="1"/>
</dbReference>
<comment type="caution">
    <text evidence="4">The sequence shown here is derived from an EMBL/GenBank/DDBJ whole genome shotgun (WGS) entry which is preliminary data.</text>
</comment>